<dbReference type="PANTHER" id="PTHR41534">
    <property type="entry name" value="BLR3401 PROTEIN"/>
    <property type="match status" value="1"/>
</dbReference>
<evidence type="ECO:0000256" key="2">
    <source>
        <dbReference type="ARBA" id="ARBA00023002"/>
    </source>
</evidence>
<evidence type="ECO:0000313" key="3">
    <source>
        <dbReference type="EMBL" id="HFB54370.1"/>
    </source>
</evidence>
<comment type="caution">
    <text evidence="3">The sequence shown here is derived from an EMBL/GenBank/DDBJ whole genome shotgun (WGS) entry which is preliminary data.</text>
</comment>
<gene>
    <name evidence="3" type="ORF">ENJ46_00480</name>
</gene>
<keyword evidence="2" id="KW-0560">Oxidoreductase</keyword>
<dbReference type="EMBL" id="DRMN01000034">
    <property type="protein sequence ID" value="HFB54370.1"/>
    <property type="molecule type" value="Genomic_DNA"/>
</dbReference>
<dbReference type="CDD" id="cd00667">
    <property type="entry name" value="ring_hydroxylating_dioxygenases_beta"/>
    <property type="match status" value="1"/>
</dbReference>
<dbReference type="InterPro" id="IPR032710">
    <property type="entry name" value="NTF2-like_dom_sf"/>
</dbReference>
<protein>
    <submittedName>
        <fullName evidence="3">Phenylpropionate dioxygenase</fullName>
    </submittedName>
</protein>
<reference evidence="3" key="1">
    <citation type="journal article" date="2020" name="mSystems">
        <title>Genome- and Community-Level Interaction Insights into Carbon Utilization and Element Cycling Functions of Hydrothermarchaeota in Hydrothermal Sediment.</title>
        <authorList>
            <person name="Zhou Z."/>
            <person name="Liu Y."/>
            <person name="Xu W."/>
            <person name="Pan J."/>
            <person name="Luo Z.H."/>
            <person name="Li M."/>
        </authorList>
    </citation>
    <scope>NUCLEOTIDE SEQUENCE [LARGE SCALE GENOMIC DNA]</scope>
    <source>
        <strain evidence="3">HyVt-489</strain>
    </source>
</reference>
<accession>A0A7C3FYF4</accession>
<evidence type="ECO:0000256" key="1">
    <source>
        <dbReference type="ARBA" id="ARBA00009570"/>
    </source>
</evidence>
<keyword evidence="3" id="KW-0223">Dioxygenase</keyword>
<dbReference type="AlphaFoldDB" id="A0A7C3FYF4"/>
<dbReference type="GO" id="GO:0019380">
    <property type="term" value="P:3-phenylpropionate catabolic process"/>
    <property type="evidence" value="ECO:0007669"/>
    <property type="project" value="TreeGrafter"/>
</dbReference>
<organism evidence="3">
    <name type="scientific">Hellea balneolensis</name>
    <dbReference type="NCBI Taxonomy" id="287478"/>
    <lineage>
        <taxon>Bacteria</taxon>
        <taxon>Pseudomonadati</taxon>
        <taxon>Pseudomonadota</taxon>
        <taxon>Alphaproteobacteria</taxon>
        <taxon>Maricaulales</taxon>
        <taxon>Robiginitomaculaceae</taxon>
        <taxon>Hellea</taxon>
    </lineage>
</organism>
<comment type="similarity">
    <text evidence="1">Belongs to the bacterial ring-hydroxylating dioxygenase beta subunit family.</text>
</comment>
<dbReference type="Gene3D" id="3.10.450.50">
    <property type="match status" value="1"/>
</dbReference>
<dbReference type="Pfam" id="PF00866">
    <property type="entry name" value="Ring_hydroxyl_B"/>
    <property type="match status" value="1"/>
</dbReference>
<sequence>MSATKQDIIDFIYAEVALIDEQKFTQWLDLFTEDGLYWMPLEFGQTEEHLTTSLMYEDKLLLTVRVERLHGARTFSQKPRSRCHHLLQRPEILNIEGDTITTRTAFHYTETRLDEQFFLVGWAEHTLRDTQGGLRIERKRVNLINPEAAHRNIQLFV</sequence>
<dbReference type="Proteomes" id="UP000886042">
    <property type="component" value="Unassembled WGS sequence"/>
</dbReference>
<dbReference type="PANTHER" id="PTHR41534:SF1">
    <property type="entry name" value="BLR3401 PROTEIN"/>
    <property type="match status" value="1"/>
</dbReference>
<dbReference type="InterPro" id="IPR000391">
    <property type="entry name" value="Rng_hydr_dOase-bsu"/>
</dbReference>
<dbReference type="GO" id="GO:0051213">
    <property type="term" value="F:dioxygenase activity"/>
    <property type="evidence" value="ECO:0007669"/>
    <property type="project" value="UniProtKB-KW"/>
</dbReference>
<proteinExistence type="inferred from homology"/>
<dbReference type="SUPFAM" id="SSF54427">
    <property type="entry name" value="NTF2-like"/>
    <property type="match status" value="1"/>
</dbReference>
<name>A0A7C3FYF4_9PROT</name>